<feature type="transmembrane region" description="Helical" evidence="1">
    <location>
        <begin position="6"/>
        <end position="26"/>
    </location>
</feature>
<keyword evidence="1" id="KW-1133">Transmembrane helix</keyword>
<keyword evidence="1" id="KW-0812">Transmembrane</keyword>
<dbReference type="RefSeq" id="WP_129435916.1">
    <property type="nucleotide sequence ID" value="NZ_SBKO01000003.1"/>
</dbReference>
<keyword evidence="3" id="KW-1185">Reference proteome</keyword>
<evidence type="ECO:0000256" key="1">
    <source>
        <dbReference type="SAM" id="Phobius"/>
    </source>
</evidence>
<dbReference type="OrthoDB" id="769570at2"/>
<feature type="transmembrane region" description="Helical" evidence="1">
    <location>
        <begin position="38"/>
        <end position="57"/>
    </location>
</feature>
<evidence type="ECO:0000313" key="3">
    <source>
        <dbReference type="Proteomes" id="UP000290283"/>
    </source>
</evidence>
<proteinExistence type="predicted"/>
<evidence type="ECO:0000313" key="2">
    <source>
        <dbReference type="EMBL" id="RXR18267.1"/>
    </source>
</evidence>
<dbReference type="Proteomes" id="UP000290283">
    <property type="component" value="Unassembled WGS sequence"/>
</dbReference>
<accession>A0A4Q1K1T6</accession>
<name>A0A4Q1K1T6_9FLAO</name>
<protein>
    <submittedName>
        <fullName evidence="2">Uncharacterized protein</fullName>
    </submittedName>
</protein>
<dbReference type="EMBL" id="SBKO01000003">
    <property type="protein sequence ID" value="RXR18267.1"/>
    <property type="molecule type" value="Genomic_DNA"/>
</dbReference>
<organism evidence="2 3">
    <name type="scientific">Flavobacterium amnicola</name>
    <dbReference type="NCBI Taxonomy" id="2506422"/>
    <lineage>
        <taxon>Bacteria</taxon>
        <taxon>Pseudomonadati</taxon>
        <taxon>Bacteroidota</taxon>
        <taxon>Flavobacteriia</taxon>
        <taxon>Flavobacteriales</taxon>
        <taxon>Flavobacteriaceae</taxon>
        <taxon>Flavobacterium</taxon>
    </lineage>
</organism>
<dbReference type="AlphaFoldDB" id="A0A4Q1K1T6"/>
<keyword evidence="1" id="KW-0472">Membrane</keyword>
<sequence>MGFGFNLFFILILIPLSIILLISWGVSRKKIFGKALSGIWIAVIGLVLLVSIINLLVSSSELDRDDIYGEYVIDRTKYSGKQSDWQYEHFRFEINQNDEILFHVTEKAKITKTYKGKIHFLEQYQVPRIVLNFENSKHHIVNENPTLYRKGKTFYYVFHSSKFGNVFFTKDKWKEIGR</sequence>
<reference evidence="3" key="1">
    <citation type="submission" date="2019-01" db="EMBL/GenBank/DDBJ databases">
        <title>Cytophagaceae bacterium strain CAR-16.</title>
        <authorList>
            <person name="Chen W.-M."/>
        </authorList>
    </citation>
    <scope>NUCLEOTIDE SEQUENCE [LARGE SCALE GENOMIC DNA]</scope>
    <source>
        <strain evidence="3">LLJ-11</strain>
    </source>
</reference>
<comment type="caution">
    <text evidence="2">The sequence shown here is derived from an EMBL/GenBank/DDBJ whole genome shotgun (WGS) entry which is preliminary data.</text>
</comment>
<gene>
    <name evidence="2" type="ORF">EQG63_08330</name>
</gene>